<gene>
    <name evidence="1" type="ORF">NM688_g6097</name>
</gene>
<dbReference type="EMBL" id="JANHOG010001208">
    <property type="protein sequence ID" value="KAJ3541342.1"/>
    <property type="molecule type" value="Genomic_DNA"/>
</dbReference>
<reference evidence="1" key="1">
    <citation type="submission" date="2022-07" db="EMBL/GenBank/DDBJ databases">
        <title>Genome Sequence of Phlebia brevispora.</title>
        <authorList>
            <person name="Buettner E."/>
        </authorList>
    </citation>
    <scope>NUCLEOTIDE SEQUENCE</scope>
    <source>
        <strain evidence="1">MPL23</strain>
    </source>
</reference>
<name>A0ACC1SK42_9APHY</name>
<evidence type="ECO:0000313" key="2">
    <source>
        <dbReference type="Proteomes" id="UP001148662"/>
    </source>
</evidence>
<comment type="caution">
    <text evidence="1">The sequence shown here is derived from an EMBL/GenBank/DDBJ whole genome shotgun (WGS) entry which is preliminary data.</text>
</comment>
<proteinExistence type="predicted"/>
<sequence>MNRWQERAAENERCSEAAVISNATHALAKHDHERQGLLFCGEVRLEKDSQAKAFGPIGADGKSDVVMACTQIDS</sequence>
<dbReference type="Proteomes" id="UP001148662">
    <property type="component" value="Unassembled WGS sequence"/>
</dbReference>
<accession>A0ACC1SK42</accession>
<protein>
    <submittedName>
        <fullName evidence="1">Uncharacterized protein</fullName>
    </submittedName>
</protein>
<organism evidence="1 2">
    <name type="scientific">Phlebia brevispora</name>
    <dbReference type="NCBI Taxonomy" id="194682"/>
    <lineage>
        <taxon>Eukaryota</taxon>
        <taxon>Fungi</taxon>
        <taxon>Dikarya</taxon>
        <taxon>Basidiomycota</taxon>
        <taxon>Agaricomycotina</taxon>
        <taxon>Agaricomycetes</taxon>
        <taxon>Polyporales</taxon>
        <taxon>Meruliaceae</taxon>
        <taxon>Phlebia</taxon>
    </lineage>
</organism>
<evidence type="ECO:0000313" key="1">
    <source>
        <dbReference type="EMBL" id="KAJ3541342.1"/>
    </source>
</evidence>
<keyword evidence="2" id="KW-1185">Reference proteome</keyword>